<dbReference type="AlphaFoldDB" id="A0A1Z5RJA8"/>
<proteinExistence type="predicted"/>
<dbReference type="InParanoid" id="A0A1Z5RJA8"/>
<keyword evidence="2" id="KW-1185">Reference proteome</keyword>
<dbReference type="Gramene" id="OQU83436">
    <property type="protein sequence ID" value="OQU83436"/>
    <property type="gene ID" value="SORBI_3005G114201"/>
</dbReference>
<organism evidence="1 2">
    <name type="scientific">Sorghum bicolor</name>
    <name type="common">Sorghum</name>
    <name type="synonym">Sorghum vulgare</name>
    <dbReference type="NCBI Taxonomy" id="4558"/>
    <lineage>
        <taxon>Eukaryota</taxon>
        <taxon>Viridiplantae</taxon>
        <taxon>Streptophyta</taxon>
        <taxon>Embryophyta</taxon>
        <taxon>Tracheophyta</taxon>
        <taxon>Spermatophyta</taxon>
        <taxon>Magnoliopsida</taxon>
        <taxon>Liliopsida</taxon>
        <taxon>Poales</taxon>
        <taxon>Poaceae</taxon>
        <taxon>PACMAD clade</taxon>
        <taxon>Panicoideae</taxon>
        <taxon>Andropogonodae</taxon>
        <taxon>Andropogoneae</taxon>
        <taxon>Sorghinae</taxon>
        <taxon>Sorghum</taxon>
    </lineage>
</organism>
<dbReference type="Proteomes" id="UP000000768">
    <property type="component" value="Chromosome 5"/>
</dbReference>
<dbReference type="EMBL" id="CM000764">
    <property type="protein sequence ID" value="OQU83436.1"/>
    <property type="molecule type" value="Genomic_DNA"/>
</dbReference>
<reference evidence="1 2" key="1">
    <citation type="journal article" date="2009" name="Nature">
        <title>The Sorghum bicolor genome and the diversification of grasses.</title>
        <authorList>
            <person name="Paterson A.H."/>
            <person name="Bowers J.E."/>
            <person name="Bruggmann R."/>
            <person name="Dubchak I."/>
            <person name="Grimwood J."/>
            <person name="Gundlach H."/>
            <person name="Haberer G."/>
            <person name="Hellsten U."/>
            <person name="Mitros T."/>
            <person name="Poliakov A."/>
            <person name="Schmutz J."/>
            <person name="Spannagl M."/>
            <person name="Tang H."/>
            <person name="Wang X."/>
            <person name="Wicker T."/>
            <person name="Bharti A.K."/>
            <person name="Chapman J."/>
            <person name="Feltus F.A."/>
            <person name="Gowik U."/>
            <person name="Grigoriev I.V."/>
            <person name="Lyons E."/>
            <person name="Maher C.A."/>
            <person name="Martis M."/>
            <person name="Narechania A."/>
            <person name="Otillar R.P."/>
            <person name="Penning B.W."/>
            <person name="Salamov A.A."/>
            <person name="Wang Y."/>
            <person name="Zhang L."/>
            <person name="Carpita N.C."/>
            <person name="Freeling M."/>
            <person name="Gingle A.R."/>
            <person name="Hash C.T."/>
            <person name="Keller B."/>
            <person name="Klein P."/>
            <person name="Kresovich S."/>
            <person name="McCann M.C."/>
            <person name="Ming R."/>
            <person name="Peterson D.G."/>
            <person name="Mehboob-ur-Rahman"/>
            <person name="Ware D."/>
            <person name="Westhoff P."/>
            <person name="Mayer K.F."/>
            <person name="Messing J."/>
            <person name="Rokhsar D.S."/>
        </authorList>
    </citation>
    <scope>NUCLEOTIDE SEQUENCE [LARGE SCALE GENOMIC DNA]</scope>
    <source>
        <strain evidence="2">cv. BTx623</strain>
    </source>
</reference>
<accession>A0A1Z5RJA8</accession>
<evidence type="ECO:0000313" key="1">
    <source>
        <dbReference type="EMBL" id="OQU83436.1"/>
    </source>
</evidence>
<name>A0A1Z5RJA8_SORBI</name>
<gene>
    <name evidence="1" type="ORF">SORBI_3005G114201</name>
</gene>
<evidence type="ECO:0000313" key="2">
    <source>
        <dbReference type="Proteomes" id="UP000000768"/>
    </source>
</evidence>
<reference evidence="2" key="2">
    <citation type="journal article" date="2018" name="Plant J.">
        <title>The Sorghum bicolor reference genome: improved assembly, gene annotations, a transcriptome atlas, and signatures of genome organization.</title>
        <authorList>
            <person name="McCormick R.F."/>
            <person name="Truong S.K."/>
            <person name="Sreedasyam A."/>
            <person name="Jenkins J."/>
            <person name="Shu S."/>
            <person name="Sims D."/>
            <person name="Kennedy M."/>
            <person name="Amirebrahimi M."/>
            <person name="Weers B.D."/>
            <person name="McKinley B."/>
            <person name="Mattison A."/>
            <person name="Morishige D.T."/>
            <person name="Grimwood J."/>
            <person name="Schmutz J."/>
            <person name="Mullet J.E."/>
        </authorList>
    </citation>
    <scope>NUCLEOTIDE SEQUENCE [LARGE SCALE GENOMIC DNA]</scope>
    <source>
        <strain evidence="2">cv. BTx623</strain>
    </source>
</reference>
<sequence length="168" mass="18640">MKTRRSQPYLLSIPQITPSLSCCFCSTKTTATTAPLLPHLPWTPLLLYPLPSFSTKTESSCSHDSFCRSNIHSKLRITWMKAATDSTCSKEGPKSKITAPAINILQEHASCNGTTPWLRNPCMDAILMHIFIHSSQPLQPNRSYTTASTPISANRHRRLVQIICVGSD</sequence>
<protein>
    <submittedName>
        <fullName evidence="1">Uncharacterized protein</fullName>
    </submittedName>
</protein>